<accession>A0ABR2UQU0</accession>
<evidence type="ECO:0000256" key="3">
    <source>
        <dbReference type="ARBA" id="ARBA00022630"/>
    </source>
</evidence>
<protein>
    <recommendedName>
        <fullName evidence="6">Nitroreductase domain-containing protein</fullName>
    </recommendedName>
</protein>
<comment type="similarity">
    <text evidence="2">Belongs to the nitroreductase family.</text>
</comment>
<keyword evidence="3" id="KW-0285">Flavoprotein</keyword>
<name>A0ABR2UQU0_9PEZI</name>
<dbReference type="Gene3D" id="3.40.109.10">
    <property type="entry name" value="NADH Oxidase"/>
    <property type="match status" value="1"/>
</dbReference>
<keyword evidence="8" id="KW-1185">Reference proteome</keyword>
<proteinExistence type="inferred from homology"/>
<keyword evidence="5" id="KW-0560">Oxidoreductase</keyword>
<dbReference type="PANTHER" id="PTHR43673">
    <property type="entry name" value="NAD(P)H NITROREDUCTASE YDGI-RELATED"/>
    <property type="match status" value="1"/>
</dbReference>
<evidence type="ECO:0000313" key="7">
    <source>
        <dbReference type="EMBL" id="KAK9416911.1"/>
    </source>
</evidence>
<organism evidence="7 8">
    <name type="scientific">Seiridium unicorne</name>
    <dbReference type="NCBI Taxonomy" id="138068"/>
    <lineage>
        <taxon>Eukaryota</taxon>
        <taxon>Fungi</taxon>
        <taxon>Dikarya</taxon>
        <taxon>Ascomycota</taxon>
        <taxon>Pezizomycotina</taxon>
        <taxon>Sordariomycetes</taxon>
        <taxon>Xylariomycetidae</taxon>
        <taxon>Amphisphaeriales</taxon>
        <taxon>Sporocadaceae</taxon>
        <taxon>Seiridium</taxon>
    </lineage>
</organism>
<dbReference type="InterPro" id="IPR000415">
    <property type="entry name" value="Nitroreductase-like"/>
</dbReference>
<reference evidence="7 8" key="1">
    <citation type="journal article" date="2024" name="J. Plant Pathol.">
        <title>Sequence and assembly of the genome of Seiridium unicorne, isolate CBS 538.82, causal agent of cypress canker disease.</title>
        <authorList>
            <person name="Scali E."/>
            <person name="Rocca G.D."/>
            <person name="Danti R."/>
            <person name="Garbelotto M."/>
            <person name="Barberini S."/>
            <person name="Baroncelli R."/>
            <person name="Emiliani G."/>
        </authorList>
    </citation>
    <scope>NUCLEOTIDE SEQUENCE [LARGE SCALE GENOMIC DNA]</scope>
    <source>
        <strain evidence="7 8">BM-138-508</strain>
    </source>
</reference>
<evidence type="ECO:0000259" key="6">
    <source>
        <dbReference type="Pfam" id="PF00881"/>
    </source>
</evidence>
<gene>
    <name evidence="7" type="ORF">SUNI508_09383</name>
</gene>
<evidence type="ECO:0000256" key="2">
    <source>
        <dbReference type="ARBA" id="ARBA00007118"/>
    </source>
</evidence>
<dbReference type="SUPFAM" id="SSF55469">
    <property type="entry name" value="FMN-dependent nitroreductase-like"/>
    <property type="match status" value="1"/>
</dbReference>
<evidence type="ECO:0000256" key="5">
    <source>
        <dbReference type="ARBA" id="ARBA00023002"/>
    </source>
</evidence>
<comment type="cofactor">
    <cofactor evidence="1">
        <name>FMN</name>
        <dbReference type="ChEBI" id="CHEBI:58210"/>
    </cofactor>
</comment>
<dbReference type="InterPro" id="IPR029479">
    <property type="entry name" value="Nitroreductase"/>
</dbReference>
<comment type="caution">
    <text evidence="7">The sequence shown here is derived from an EMBL/GenBank/DDBJ whole genome shotgun (WGS) entry which is preliminary data.</text>
</comment>
<sequence length="237" mass="25689">MPSSTSLAEQGLSARRNSHRMLLDEAIVTRHSTRLFLPKPVPDDILNQALQLAAHAPSNSNTQAWRLYVVTGPALDRLKAALKTTASSGAAPNIPALPEKFRHSRSELGRLIYGDGWGIQRGDSEAQREAVLRNFEFFGAPVGVIVCMSKELPGAAAMSVGMYLQTFLLALTELGVGSCVQVSIAGYRDLVRKELGVAEDLEILCGVSVGYEDADFNVNKVRIGRYGVEDTTVFVKD</sequence>
<evidence type="ECO:0000256" key="4">
    <source>
        <dbReference type="ARBA" id="ARBA00022643"/>
    </source>
</evidence>
<dbReference type="PANTHER" id="PTHR43673:SF2">
    <property type="entry name" value="NITROREDUCTASE"/>
    <property type="match status" value="1"/>
</dbReference>
<dbReference type="Proteomes" id="UP001408356">
    <property type="component" value="Unassembled WGS sequence"/>
</dbReference>
<evidence type="ECO:0000313" key="8">
    <source>
        <dbReference type="Proteomes" id="UP001408356"/>
    </source>
</evidence>
<evidence type="ECO:0000256" key="1">
    <source>
        <dbReference type="ARBA" id="ARBA00001917"/>
    </source>
</evidence>
<keyword evidence="4" id="KW-0288">FMN</keyword>
<dbReference type="EMBL" id="JARVKF010000403">
    <property type="protein sequence ID" value="KAK9416911.1"/>
    <property type="molecule type" value="Genomic_DNA"/>
</dbReference>
<feature type="domain" description="Nitroreductase" evidence="6">
    <location>
        <begin position="27"/>
        <end position="211"/>
    </location>
</feature>
<dbReference type="Pfam" id="PF00881">
    <property type="entry name" value="Nitroreductase"/>
    <property type="match status" value="1"/>
</dbReference>
<dbReference type="CDD" id="cd02136">
    <property type="entry name" value="PnbA_NfnB-like"/>
    <property type="match status" value="1"/>
</dbReference>